<name>A0AAN7DGC4_9FUNG</name>
<accession>A0AAN7DGC4</accession>
<comment type="caution">
    <text evidence="1">The sequence shown here is derived from an EMBL/GenBank/DDBJ whole genome shotgun (WGS) entry which is preliminary data.</text>
</comment>
<dbReference type="Proteomes" id="UP001304243">
    <property type="component" value="Unassembled WGS sequence"/>
</dbReference>
<evidence type="ECO:0000313" key="2">
    <source>
        <dbReference type="Proteomes" id="UP001304243"/>
    </source>
</evidence>
<keyword evidence="2" id="KW-1185">Reference proteome</keyword>
<dbReference type="AlphaFoldDB" id="A0AAN7DGC4"/>
<dbReference type="RefSeq" id="XP_064682979.1">
    <property type="nucleotide sequence ID" value="XM_064830477.1"/>
</dbReference>
<proteinExistence type="predicted"/>
<dbReference type="PANTHER" id="PTHR40375:SF2">
    <property type="entry name" value="SPORULATION-SPECIFIC PROTEIN 22"/>
    <property type="match status" value="1"/>
</dbReference>
<dbReference type="PANTHER" id="PTHR40375">
    <property type="entry name" value="SPORULATION-SPECIFIC PROTEIN 22"/>
    <property type="match status" value="1"/>
</dbReference>
<dbReference type="InterPro" id="IPR039057">
    <property type="entry name" value="Spo22/ZIP4"/>
</dbReference>
<dbReference type="GeneID" id="89954969"/>
<dbReference type="GO" id="GO:0090173">
    <property type="term" value="P:regulation of synaptonemal complex assembly"/>
    <property type="evidence" value="ECO:0007669"/>
    <property type="project" value="InterPro"/>
</dbReference>
<organism evidence="1 2">
    <name type="scientific">Mucor velutinosus</name>
    <dbReference type="NCBI Taxonomy" id="708070"/>
    <lineage>
        <taxon>Eukaryota</taxon>
        <taxon>Fungi</taxon>
        <taxon>Fungi incertae sedis</taxon>
        <taxon>Mucoromycota</taxon>
        <taxon>Mucoromycotina</taxon>
        <taxon>Mucoromycetes</taxon>
        <taxon>Mucorales</taxon>
        <taxon>Mucorineae</taxon>
        <taxon>Mucoraceae</taxon>
        <taxon>Mucor</taxon>
    </lineage>
</organism>
<protein>
    <recommendedName>
        <fullName evidence="3">Protein ZIP4 homolog</fullName>
    </recommendedName>
</protein>
<sequence>MDGLDLLIHRAENNLMGTSVDSSTLYLCKIFILSELTIENSKSSAQCNDDVIRSSMDAVFLIKEDIEEDDLNAIQIVLWRTGDFFYNRRNYKDALPWYRHAYTATQSTFHGTDNAIILAKKLSFCHVESNDPYSAYQCMKRCHQDPSNWTTEDFILLLKYGLMQTTLPQDELLSGIMEDVIESSSFQPRYFVDILEYCYQYGKKSSILGVVMGYITNYYTANNVNEDGDTDALYNAQCLQVNVFVWVLRKLDFKSIADYMLSVITLLGNIDMNKFIPGINDNKVNCKLMTDLEWMLQTSWNLGLFCFSAGKNTEGMRLFDVISELFSYFDNISYFTKEQDRVRTFLFTASYILMYNNALEKGEGWCHAMNANSQTVVDMLQTVKKDSNNDAISMLASVFELEIYTHQGDFDMAYTLFETIESLPECSYALLERMAGIVLLHPECPMDCAFLVLKKLHASARLIQANINDYAKWTRILVSVALKRKVSIDLYQCMSQIINQKVYQRATYPQNELYYLIVVAWNEGITCYLKSEPQGQYWCTIAFELLRHYTDGHKKDTLEQQV</sequence>
<evidence type="ECO:0000313" key="1">
    <source>
        <dbReference type="EMBL" id="KAK4516313.1"/>
    </source>
</evidence>
<dbReference type="EMBL" id="JASEJX010000014">
    <property type="protein sequence ID" value="KAK4516313.1"/>
    <property type="molecule type" value="Genomic_DNA"/>
</dbReference>
<evidence type="ECO:0008006" key="3">
    <source>
        <dbReference type="Google" id="ProtNLM"/>
    </source>
</evidence>
<gene>
    <name evidence="1" type="ORF">ATC70_011283</name>
</gene>
<reference evidence="1 2" key="1">
    <citation type="submission" date="2022-11" db="EMBL/GenBank/DDBJ databases">
        <title>Mucor velutinosus strain NIH1002 WGS.</title>
        <authorList>
            <person name="Subramanian P."/>
            <person name="Mullikin J.C."/>
            <person name="Segre J.A."/>
            <person name="Zelazny A.M."/>
        </authorList>
    </citation>
    <scope>NUCLEOTIDE SEQUENCE [LARGE SCALE GENOMIC DNA]</scope>
    <source>
        <strain evidence="1 2">NIH1002</strain>
    </source>
</reference>